<evidence type="ECO:0000313" key="3">
    <source>
        <dbReference type="EMBL" id="MFI1967399.1"/>
    </source>
</evidence>
<evidence type="ECO:0000313" key="4">
    <source>
        <dbReference type="Proteomes" id="UP001611548"/>
    </source>
</evidence>
<keyword evidence="1" id="KW-0472">Membrane</keyword>
<reference evidence="3 4" key="1">
    <citation type="submission" date="2024-10" db="EMBL/GenBank/DDBJ databases">
        <title>The Natural Products Discovery Center: Release of the First 8490 Sequenced Strains for Exploring Actinobacteria Biosynthetic Diversity.</title>
        <authorList>
            <person name="Kalkreuter E."/>
            <person name="Kautsar S.A."/>
            <person name="Yang D."/>
            <person name="Bader C.D."/>
            <person name="Teijaro C.N."/>
            <person name="Fluegel L."/>
            <person name="Davis C.M."/>
            <person name="Simpson J.R."/>
            <person name="Lauterbach L."/>
            <person name="Steele A.D."/>
            <person name="Gui C."/>
            <person name="Meng S."/>
            <person name="Li G."/>
            <person name="Viehrig K."/>
            <person name="Ye F."/>
            <person name="Su P."/>
            <person name="Kiefer A.F."/>
            <person name="Nichols A."/>
            <person name="Cepeda A.J."/>
            <person name="Yan W."/>
            <person name="Fan B."/>
            <person name="Jiang Y."/>
            <person name="Adhikari A."/>
            <person name="Zheng C.-J."/>
            <person name="Schuster L."/>
            <person name="Cowan T.M."/>
            <person name="Smanski M.J."/>
            <person name="Chevrette M.G."/>
            <person name="De Carvalho L.P.S."/>
            <person name="Shen B."/>
        </authorList>
    </citation>
    <scope>NUCLEOTIDE SEQUENCE [LARGE SCALE GENOMIC DNA]</scope>
    <source>
        <strain evidence="3 4">NPDC020327</strain>
    </source>
</reference>
<dbReference type="RefSeq" id="WP_157859298.1">
    <property type="nucleotide sequence ID" value="NZ_JBEZHZ010000016.1"/>
</dbReference>
<keyword evidence="1" id="KW-0812">Transmembrane</keyword>
<comment type="caution">
    <text evidence="3">The sequence shown here is derived from an EMBL/GenBank/DDBJ whole genome shotgun (WGS) entry which is preliminary data.</text>
</comment>
<proteinExistence type="predicted"/>
<dbReference type="Proteomes" id="UP001611548">
    <property type="component" value="Unassembled WGS sequence"/>
</dbReference>
<name>A0ABW7UXS6_9ACTN</name>
<keyword evidence="2" id="KW-0732">Signal</keyword>
<protein>
    <submittedName>
        <fullName evidence="3">Uncharacterized protein</fullName>
    </submittedName>
</protein>
<gene>
    <name evidence="3" type="ORF">ACH429_25315</name>
</gene>
<feature type="signal peptide" evidence="2">
    <location>
        <begin position="1"/>
        <end position="28"/>
    </location>
</feature>
<dbReference type="EMBL" id="JBIRWE010000018">
    <property type="protein sequence ID" value="MFI1967399.1"/>
    <property type="molecule type" value="Genomic_DNA"/>
</dbReference>
<sequence length="94" mass="9107">MSLFGLSKKSVAACGTMIAGVAAPLTLAATTPNVLTGYFGLTGATANRVLNAIEAGTDIAAALSVLGGVSAAGGVAMWMLKQAIAKGGRKAVVA</sequence>
<feature type="transmembrane region" description="Helical" evidence="1">
    <location>
        <begin position="59"/>
        <end position="80"/>
    </location>
</feature>
<evidence type="ECO:0000256" key="1">
    <source>
        <dbReference type="SAM" id="Phobius"/>
    </source>
</evidence>
<keyword evidence="1" id="KW-1133">Transmembrane helix</keyword>
<organism evidence="3 4">
    <name type="scientific">Streptomyces pathocidini</name>
    <dbReference type="NCBI Taxonomy" id="1650571"/>
    <lineage>
        <taxon>Bacteria</taxon>
        <taxon>Bacillati</taxon>
        <taxon>Actinomycetota</taxon>
        <taxon>Actinomycetes</taxon>
        <taxon>Kitasatosporales</taxon>
        <taxon>Streptomycetaceae</taxon>
        <taxon>Streptomyces</taxon>
    </lineage>
</organism>
<accession>A0ABW7UXS6</accession>
<keyword evidence="4" id="KW-1185">Reference proteome</keyword>
<evidence type="ECO:0000256" key="2">
    <source>
        <dbReference type="SAM" id="SignalP"/>
    </source>
</evidence>
<feature type="chain" id="PRO_5047424470" evidence="2">
    <location>
        <begin position="29"/>
        <end position="94"/>
    </location>
</feature>